<dbReference type="Gene3D" id="3.40.50.720">
    <property type="entry name" value="NAD(P)-binding Rossmann-like Domain"/>
    <property type="match status" value="1"/>
</dbReference>
<keyword evidence="2" id="KW-0521">NADP</keyword>
<dbReference type="InterPro" id="IPR045312">
    <property type="entry name" value="PCBER-like"/>
</dbReference>
<evidence type="ECO:0000313" key="6">
    <source>
        <dbReference type="EMBL" id="CEO53993.1"/>
    </source>
</evidence>
<dbReference type="Gene3D" id="3.90.25.10">
    <property type="entry name" value="UDP-galactose 4-epimerase, domain 1"/>
    <property type="match status" value="1"/>
</dbReference>
<dbReference type="Pfam" id="PF13460">
    <property type="entry name" value="NAD_binding_10"/>
    <property type="match status" value="1"/>
</dbReference>
<accession>A0A0B7K964</accession>
<feature type="signal peptide" evidence="4">
    <location>
        <begin position="1"/>
        <end position="18"/>
    </location>
</feature>
<dbReference type="CDD" id="cd05259">
    <property type="entry name" value="PCBER_SDR_a"/>
    <property type="match status" value="1"/>
</dbReference>
<evidence type="ECO:0000256" key="3">
    <source>
        <dbReference type="ARBA" id="ARBA00023002"/>
    </source>
</evidence>
<dbReference type="AlphaFoldDB" id="A0A0B7K964"/>
<keyword evidence="4" id="KW-0732">Signal</keyword>
<dbReference type="InterPro" id="IPR036291">
    <property type="entry name" value="NAD(P)-bd_dom_sf"/>
</dbReference>
<dbReference type="PANTHER" id="PTHR47706:SF1">
    <property type="entry name" value="CIPA-LIKE, PUTATIVE (AFU_ORTHOLOGUE AFUA_1G12460)-RELATED"/>
    <property type="match status" value="1"/>
</dbReference>
<dbReference type="GO" id="GO:0016491">
    <property type="term" value="F:oxidoreductase activity"/>
    <property type="evidence" value="ECO:0007669"/>
    <property type="project" value="UniProtKB-KW"/>
</dbReference>
<organism evidence="6">
    <name type="scientific">Bionectria ochroleuca</name>
    <name type="common">Gliocladium roseum</name>
    <dbReference type="NCBI Taxonomy" id="29856"/>
    <lineage>
        <taxon>Eukaryota</taxon>
        <taxon>Fungi</taxon>
        <taxon>Dikarya</taxon>
        <taxon>Ascomycota</taxon>
        <taxon>Pezizomycotina</taxon>
        <taxon>Sordariomycetes</taxon>
        <taxon>Hypocreomycetidae</taxon>
        <taxon>Hypocreales</taxon>
        <taxon>Bionectriaceae</taxon>
        <taxon>Clonostachys</taxon>
    </lineage>
</organism>
<feature type="chain" id="PRO_5002131900" description="NAD(P)-binding domain-containing protein" evidence="4">
    <location>
        <begin position="19"/>
        <end position="302"/>
    </location>
</feature>
<evidence type="ECO:0000256" key="1">
    <source>
        <dbReference type="ARBA" id="ARBA00005725"/>
    </source>
</evidence>
<keyword evidence="3" id="KW-0560">Oxidoreductase</keyword>
<dbReference type="SUPFAM" id="SSF51735">
    <property type="entry name" value="NAD(P)-binding Rossmann-fold domains"/>
    <property type="match status" value="1"/>
</dbReference>
<gene>
    <name evidence="6" type="ORF">BN869_000010051_1</name>
</gene>
<reference evidence="6" key="1">
    <citation type="submission" date="2015-01" db="EMBL/GenBank/DDBJ databases">
        <authorList>
            <person name="Durling Mikael"/>
        </authorList>
    </citation>
    <scope>NUCLEOTIDE SEQUENCE</scope>
</reference>
<feature type="domain" description="NAD(P)-binding" evidence="5">
    <location>
        <begin position="11"/>
        <end position="145"/>
    </location>
</feature>
<name>A0A0B7K964_BIOOC</name>
<evidence type="ECO:0000256" key="4">
    <source>
        <dbReference type="SAM" id="SignalP"/>
    </source>
</evidence>
<comment type="similarity">
    <text evidence="1">Belongs to the NmrA-type oxidoreductase family. Isoflavone reductase subfamily.</text>
</comment>
<evidence type="ECO:0000256" key="2">
    <source>
        <dbReference type="ARBA" id="ARBA00022857"/>
    </source>
</evidence>
<dbReference type="InterPro" id="IPR016040">
    <property type="entry name" value="NAD(P)-bd_dom"/>
</dbReference>
<dbReference type="PANTHER" id="PTHR47706">
    <property type="entry name" value="NMRA-LIKE FAMILY PROTEIN"/>
    <property type="match status" value="1"/>
</dbReference>
<sequence length="302" mass="32304">MSTFKNVAIFGTGLLASALIPQLSKSGFNVTVLSRSASTKEYPEGVVAGVVDYSSVDGLTKALQGQDVAIAALAMPALLVQTNIIEACIRAGVKRFIPSDFGALTTRPVTRDLPLNVPLNEIQDLLREKAAKGEIEYSIISPGMFLEYVLNSPLVIDLKGHSVNLYDEGKHPFSTSSIETISKAVVSVLKGSEATKNRVLYINDTTTTQANLLRFAKKHSPTGTEWKEIALDAQVEFDKAIKNAAKNPTDPTALFPVLQAAVLGGKHEAAYPEIDNELLGLPLLTSDELEAKVAAAVQATEL</sequence>
<dbReference type="EMBL" id="CDPU01000039">
    <property type="protein sequence ID" value="CEO53993.1"/>
    <property type="molecule type" value="Genomic_DNA"/>
</dbReference>
<evidence type="ECO:0000259" key="5">
    <source>
        <dbReference type="Pfam" id="PF13460"/>
    </source>
</evidence>
<dbReference type="InterPro" id="IPR051609">
    <property type="entry name" value="NmrA/Isoflavone_reductase-like"/>
</dbReference>
<protein>
    <recommendedName>
        <fullName evidence="5">NAD(P)-binding domain-containing protein</fullName>
    </recommendedName>
</protein>
<proteinExistence type="inferred from homology"/>